<keyword evidence="1" id="KW-0472">Membrane</keyword>
<dbReference type="Proteomes" id="UP001175271">
    <property type="component" value="Unassembled WGS sequence"/>
</dbReference>
<keyword evidence="3" id="KW-1185">Reference proteome</keyword>
<dbReference type="AlphaFoldDB" id="A0AA39LX82"/>
<feature type="transmembrane region" description="Helical" evidence="1">
    <location>
        <begin position="72"/>
        <end position="96"/>
    </location>
</feature>
<dbReference type="EMBL" id="JAUCMV010000003">
    <property type="protein sequence ID" value="KAK0412640.1"/>
    <property type="molecule type" value="Genomic_DNA"/>
</dbReference>
<evidence type="ECO:0000313" key="2">
    <source>
        <dbReference type="EMBL" id="KAK0412640.1"/>
    </source>
</evidence>
<evidence type="ECO:0000313" key="3">
    <source>
        <dbReference type="Proteomes" id="UP001175271"/>
    </source>
</evidence>
<sequence>MPITDAQIGVIPKARQRQTEICQWGADDRIPAGAVLTFGTRRQSTNAAETSINTPREDVISRSSRRRRTMNSVFYILLVALVLAVAVDQVSAQWYYGSYGSYYPYYGYYSGYYPSYYGWGGAYTYPYYGGYALYGKK</sequence>
<comment type="caution">
    <text evidence="2">The sequence shown here is derived from an EMBL/GenBank/DDBJ whole genome shotgun (WGS) entry which is preliminary data.</text>
</comment>
<organism evidence="2 3">
    <name type="scientific">Steinernema hermaphroditum</name>
    <dbReference type="NCBI Taxonomy" id="289476"/>
    <lineage>
        <taxon>Eukaryota</taxon>
        <taxon>Metazoa</taxon>
        <taxon>Ecdysozoa</taxon>
        <taxon>Nematoda</taxon>
        <taxon>Chromadorea</taxon>
        <taxon>Rhabditida</taxon>
        <taxon>Tylenchina</taxon>
        <taxon>Panagrolaimomorpha</taxon>
        <taxon>Strongyloidoidea</taxon>
        <taxon>Steinernematidae</taxon>
        <taxon>Steinernema</taxon>
    </lineage>
</organism>
<keyword evidence="1" id="KW-0812">Transmembrane</keyword>
<name>A0AA39LX82_9BILA</name>
<proteinExistence type="predicted"/>
<evidence type="ECO:0000256" key="1">
    <source>
        <dbReference type="SAM" id="Phobius"/>
    </source>
</evidence>
<gene>
    <name evidence="2" type="ORF">QR680_006326</name>
</gene>
<keyword evidence="1" id="KW-1133">Transmembrane helix</keyword>
<protein>
    <submittedName>
        <fullName evidence="2">Uncharacterized protein</fullName>
    </submittedName>
</protein>
<feature type="transmembrane region" description="Helical" evidence="1">
    <location>
        <begin position="116"/>
        <end position="134"/>
    </location>
</feature>
<accession>A0AA39LX82</accession>
<reference evidence="2" key="1">
    <citation type="submission" date="2023-06" db="EMBL/GenBank/DDBJ databases">
        <title>Genomic analysis of the entomopathogenic nematode Steinernema hermaphroditum.</title>
        <authorList>
            <person name="Schwarz E.M."/>
            <person name="Heppert J.K."/>
            <person name="Baniya A."/>
            <person name="Schwartz H.T."/>
            <person name="Tan C.-H."/>
            <person name="Antoshechkin I."/>
            <person name="Sternberg P.W."/>
            <person name="Goodrich-Blair H."/>
            <person name="Dillman A.R."/>
        </authorList>
    </citation>
    <scope>NUCLEOTIDE SEQUENCE</scope>
    <source>
        <strain evidence="2">PS9179</strain>
        <tissue evidence="2">Whole animal</tissue>
    </source>
</reference>